<evidence type="ECO:0000256" key="2">
    <source>
        <dbReference type="PROSITE-ProRule" id="PRU01248"/>
    </source>
</evidence>
<dbReference type="InterPro" id="IPR044068">
    <property type="entry name" value="CB"/>
</dbReference>
<sequence length="162" mass="17368">MSAFGRRGHRVDRRPAVPHTRRAYRGEPIAFAAPHGEEIDALTAVPVRAFLAELAELSPASRKRKRAAIASFATWAVRHDLPPADPTDRIDTMKVPKSLPAPAAAADVIKRPGWVVGLTPNVVMAVAARLMGSARCRSGHASVRLRTAPTGFPRPESARSGS</sequence>
<dbReference type="InterPro" id="IPR004107">
    <property type="entry name" value="Integrase_SAM-like_N"/>
</dbReference>
<dbReference type="Gene3D" id="1.10.150.130">
    <property type="match status" value="1"/>
</dbReference>
<protein>
    <recommendedName>
        <fullName evidence="4">Core-binding (CB) domain-containing protein</fullName>
    </recommendedName>
</protein>
<evidence type="ECO:0000256" key="1">
    <source>
        <dbReference type="ARBA" id="ARBA00023125"/>
    </source>
</evidence>
<organism evidence="5 6">
    <name type="scientific">Nonomuraea angiospora</name>
    <dbReference type="NCBI Taxonomy" id="46172"/>
    <lineage>
        <taxon>Bacteria</taxon>
        <taxon>Bacillati</taxon>
        <taxon>Actinomycetota</taxon>
        <taxon>Actinomycetes</taxon>
        <taxon>Streptosporangiales</taxon>
        <taxon>Streptosporangiaceae</taxon>
        <taxon>Nonomuraea</taxon>
    </lineage>
</organism>
<evidence type="ECO:0000313" key="6">
    <source>
        <dbReference type="Proteomes" id="UP000633509"/>
    </source>
</evidence>
<comment type="caution">
    <text evidence="5">The sequence shown here is derived from an EMBL/GenBank/DDBJ whole genome shotgun (WGS) entry which is preliminary data.</text>
</comment>
<accession>A0ABR9LPN9</accession>
<evidence type="ECO:0000313" key="5">
    <source>
        <dbReference type="EMBL" id="MBE1582572.1"/>
    </source>
</evidence>
<evidence type="ECO:0000256" key="3">
    <source>
        <dbReference type="SAM" id="MobiDB-lite"/>
    </source>
</evidence>
<dbReference type="Pfam" id="PF02899">
    <property type="entry name" value="Phage_int_SAM_1"/>
    <property type="match status" value="1"/>
</dbReference>
<feature type="region of interest" description="Disordered" evidence="3">
    <location>
        <begin position="139"/>
        <end position="162"/>
    </location>
</feature>
<dbReference type="Proteomes" id="UP000633509">
    <property type="component" value="Unassembled WGS sequence"/>
</dbReference>
<feature type="domain" description="Core-binding (CB)" evidence="4">
    <location>
        <begin position="1"/>
        <end position="77"/>
    </location>
</feature>
<keyword evidence="1 2" id="KW-0238">DNA-binding</keyword>
<proteinExistence type="predicted"/>
<gene>
    <name evidence="5" type="ORF">H4W80_000830</name>
</gene>
<dbReference type="RefSeq" id="WP_225963224.1">
    <property type="nucleotide sequence ID" value="NZ_JADBEK010000001.1"/>
</dbReference>
<dbReference type="PROSITE" id="PS51900">
    <property type="entry name" value="CB"/>
    <property type="match status" value="1"/>
</dbReference>
<dbReference type="EMBL" id="JADBEK010000001">
    <property type="protein sequence ID" value="MBE1582572.1"/>
    <property type="molecule type" value="Genomic_DNA"/>
</dbReference>
<evidence type="ECO:0000259" key="4">
    <source>
        <dbReference type="PROSITE" id="PS51900"/>
    </source>
</evidence>
<dbReference type="InterPro" id="IPR010998">
    <property type="entry name" value="Integrase_recombinase_N"/>
</dbReference>
<keyword evidence="6" id="KW-1185">Reference proteome</keyword>
<reference evidence="5 6" key="1">
    <citation type="submission" date="2020-10" db="EMBL/GenBank/DDBJ databases">
        <title>Sequencing the genomes of 1000 actinobacteria strains.</title>
        <authorList>
            <person name="Klenk H.-P."/>
        </authorList>
    </citation>
    <scope>NUCLEOTIDE SEQUENCE [LARGE SCALE GENOMIC DNA]</scope>
    <source>
        <strain evidence="5 6">DSM 43173</strain>
    </source>
</reference>
<name>A0ABR9LPN9_9ACTN</name>